<dbReference type="Proteomes" id="UP000612055">
    <property type="component" value="Unassembled WGS sequence"/>
</dbReference>
<feature type="compositionally biased region" description="Low complexity" evidence="1">
    <location>
        <begin position="99"/>
        <end position="135"/>
    </location>
</feature>
<accession>A0A835XXX7</accession>
<keyword evidence="3" id="KW-1185">Reference proteome</keyword>
<dbReference type="OrthoDB" id="539263at2759"/>
<reference evidence="2" key="1">
    <citation type="journal article" date="2020" name="bioRxiv">
        <title>Comparative genomics of Chlamydomonas.</title>
        <authorList>
            <person name="Craig R.J."/>
            <person name="Hasan A.R."/>
            <person name="Ness R.W."/>
            <person name="Keightley P.D."/>
        </authorList>
    </citation>
    <scope>NUCLEOTIDE SEQUENCE</scope>
    <source>
        <strain evidence="2">CCAP 11/70</strain>
    </source>
</reference>
<organism evidence="2 3">
    <name type="scientific">Edaphochlamys debaryana</name>
    <dbReference type="NCBI Taxonomy" id="47281"/>
    <lineage>
        <taxon>Eukaryota</taxon>
        <taxon>Viridiplantae</taxon>
        <taxon>Chlorophyta</taxon>
        <taxon>core chlorophytes</taxon>
        <taxon>Chlorophyceae</taxon>
        <taxon>CS clade</taxon>
        <taxon>Chlamydomonadales</taxon>
        <taxon>Chlamydomonadales incertae sedis</taxon>
        <taxon>Edaphochlamys</taxon>
    </lineage>
</organism>
<dbReference type="EMBL" id="JAEHOE010000049">
    <property type="protein sequence ID" value="KAG2491834.1"/>
    <property type="molecule type" value="Genomic_DNA"/>
</dbReference>
<protein>
    <submittedName>
        <fullName evidence="2">Uncharacterized protein</fullName>
    </submittedName>
</protein>
<comment type="caution">
    <text evidence="2">The sequence shown here is derived from an EMBL/GenBank/DDBJ whole genome shotgun (WGS) entry which is preliminary data.</text>
</comment>
<gene>
    <name evidence="2" type="ORF">HYH03_009791</name>
</gene>
<evidence type="ECO:0000256" key="1">
    <source>
        <dbReference type="SAM" id="MobiDB-lite"/>
    </source>
</evidence>
<sequence>MVISYAGKTRRFDLDIEGRLSFAHVAKVFKLSAARLANDEWTLDDTNLRIDASAELMSLSNLRDLFPLPAGTAAHPLVLNVEDAGPSPACGSAHKRGTPGRSGLRSSSVLSPPGGRVRNSPATRAAAAAASPRPAGVSTPGPSRRGAELANCSTPTAASPLRGARTPVAMLPPPAPTPSGRGLPRHCLIELARPPAPELLRHPAGQGSFFLPASAAQHLPMLSACHLAPPHQRLLRGFGAAAQRAIVARAMALYAGAAGAEHEYFGDGRLESALTEARSSNPPQDRYSAYTQAARLTGRKRKPTGTTTPGTAARAAAAAEAGAGASTAAAAGLCGPAGGAGGQDVDMDRGSVWSFAGGGTVHCPGGVAARRPGRHENWQLSDATGEHVTYLPVLYDSEEHSAVLLPLEGGRSGGSTAARGARAELEEGPVTWFRYEYESRAGRRGHNFWDSGLAAHLEAAVTDVAGPEALLAAMG</sequence>
<feature type="region of interest" description="Disordered" evidence="1">
    <location>
        <begin position="87"/>
        <end position="164"/>
    </location>
</feature>
<name>A0A835XXX7_9CHLO</name>
<evidence type="ECO:0000313" key="2">
    <source>
        <dbReference type="EMBL" id="KAG2491834.1"/>
    </source>
</evidence>
<proteinExistence type="predicted"/>
<dbReference type="AlphaFoldDB" id="A0A835XXX7"/>
<evidence type="ECO:0000313" key="3">
    <source>
        <dbReference type="Proteomes" id="UP000612055"/>
    </source>
</evidence>